<dbReference type="PROSITE" id="PS51318">
    <property type="entry name" value="TAT"/>
    <property type="match status" value="1"/>
</dbReference>
<keyword evidence="5" id="KW-1185">Reference proteome</keyword>
<dbReference type="EMBL" id="BNEK01000005">
    <property type="protein sequence ID" value="GHJ32401.1"/>
    <property type="molecule type" value="Genomic_DNA"/>
</dbReference>
<gene>
    <name evidence="4" type="primary">cotA</name>
    <name evidence="4" type="ORF">TPA0910_68340</name>
</gene>
<keyword evidence="4" id="KW-0946">Virion</keyword>
<dbReference type="PANTHER" id="PTHR48267:SF1">
    <property type="entry name" value="BILIRUBIN OXIDASE"/>
    <property type="match status" value="1"/>
</dbReference>
<accession>A0ABQ3UAG7</accession>
<proteinExistence type="inferred from homology"/>
<reference evidence="4" key="1">
    <citation type="submission" date="2024-05" db="EMBL/GenBank/DDBJ databases">
        <title>Whole genome shotgun sequence of Streptomyces hygroscopicus NBRC 113678.</title>
        <authorList>
            <person name="Komaki H."/>
            <person name="Tamura T."/>
        </authorList>
    </citation>
    <scope>NUCLEOTIDE SEQUENCE</scope>
    <source>
        <strain evidence="4">N11-34</strain>
    </source>
</reference>
<dbReference type="InterPro" id="IPR006311">
    <property type="entry name" value="TAT_signal"/>
</dbReference>
<dbReference type="InterPro" id="IPR011706">
    <property type="entry name" value="Cu-oxidase_C"/>
</dbReference>
<keyword evidence="4" id="KW-0167">Capsid protein</keyword>
<name>A0ABQ3UAG7_STRHY</name>
<dbReference type="PANTHER" id="PTHR48267">
    <property type="entry name" value="CUPREDOXIN SUPERFAMILY PROTEIN"/>
    <property type="match status" value="1"/>
</dbReference>
<feature type="domain" description="Plastocyanin-like" evidence="3">
    <location>
        <begin position="477"/>
        <end position="587"/>
    </location>
</feature>
<comment type="caution">
    <text evidence="4">The sequence shown here is derived from an EMBL/GenBank/DDBJ whole genome shotgun (WGS) entry which is preliminary data.</text>
</comment>
<dbReference type="CDD" id="cd13891">
    <property type="entry name" value="CuRO_3_CotA_like"/>
    <property type="match status" value="1"/>
</dbReference>
<sequence>MDRRRFIQAGSAVGSGMLLPGLDVVAAQAAPRQTLPPVTDPLYLNPIADPQAIPRFVNALPPPSRIDVTAGGTRTLRASPVVQDVLGGGLGLTTPVWGFGQNGSRRGSGTSVSYPGPTFVAVKDRPVHVHWVNELPFRHLLPVDTTIHWAFQHTDYTIARNGVPSVVHLHGGHTDPQSDGHPDAWYTVTGTHGPRFAGTRFSYGNTQEAATLWYHDHALGITRLNVYAGLAGFYFLRDRHELSLIEDHKLPSGPYEIELVIQDRMFYPDGRLAYPDIPADSPDWPGGPSVQPEFFGQVILVNGKAWPYLDVEPRQYRLRLLNGSNSRFYRLSVDGSWPFPVTQIATEDGFLYRPLPLDAPLVISPGERVELVADFRGLRGSQFTVTNDAPTPFPDGTPVAPPADQVLQLRVSRPLDQKVPEPRLPGTLRKAPFTVDKPPARTRQLLLFEGTDSFGRPRPLLGTVEKGGLAWSDPITEDPALNTAEIWEVFNTTPDTHPIHLHLVRFQVLDRAPFTADQDPRTGALTNIQVGEAQPPGPGEQGPKDTVQMPPGQVTRIKALFDKRGLYVWHCHILEHEDNEMMRPYQVT</sequence>
<dbReference type="Proteomes" id="UP001054854">
    <property type="component" value="Unassembled WGS sequence"/>
</dbReference>
<feature type="region of interest" description="Disordered" evidence="2">
    <location>
        <begin position="527"/>
        <end position="549"/>
    </location>
</feature>
<dbReference type="RefSeq" id="WP_236259008.1">
    <property type="nucleotide sequence ID" value="NZ_BNEK01000005.1"/>
</dbReference>
<comment type="similarity">
    <text evidence="1">Belongs to the multicopper oxidase family.</text>
</comment>
<dbReference type="InterPro" id="IPR008972">
    <property type="entry name" value="Cupredoxin"/>
</dbReference>
<evidence type="ECO:0000313" key="4">
    <source>
        <dbReference type="EMBL" id="GHJ32401.1"/>
    </source>
</evidence>
<dbReference type="InterPro" id="IPR045087">
    <property type="entry name" value="Cu-oxidase_fam"/>
</dbReference>
<evidence type="ECO:0000256" key="1">
    <source>
        <dbReference type="ARBA" id="ARBA00010609"/>
    </source>
</evidence>
<dbReference type="CDD" id="cd13844">
    <property type="entry name" value="CuRO_1_BOD_CotA_like"/>
    <property type="match status" value="1"/>
</dbReference>
<dbReference type="Pfam" id="PF07731">
    <property type="entry name" value="Cu-oxidase_2"/>
    <property type="match status" value="1"/>
</dbReference>
<protein>
    <submittedName>
        <fullName evidence="4">Spore coat protein</fullName>
    </submittedName>
</protein>
<dbReference type="Gene3D" id="2.60.40.420">
    <property type="entry name" value="Cupredoxins - blue copper proteins"/>
    <property type="match status" value="3"/>
</dbReference>
<dbReference type="CDD" id="cd13868">
    <property type="entry name" value="CuRO_2_CotA_like"/>
    <property type="match status" value="1"/>
</dbReference>
<dbReference type="SUPFAM" id="SSF49503">
    <property type="entry name" value="Cupredoxins"/>
    <property type="match status" value="3"/>
</dbReference>
<evidence type="ECO:0000313" key="5">
    <source>
        <dbReference type="Proteomes" id="UP001054854"/>
    </source>
</evidence>
<evidence type="ECO:0000256" key="2">
    <source>
        <dbReference type="SAM" id="MobiDB-lite"/>
    </source>
</evidence>
<evidence type="ECO:0000259" key="3">
    <source>
        <dbReference type="Pfam" id="PF07731"/>
    </source>
</evidence>
<organism evidence="4 5">
    <name type="scientific">Streptomyces hygroscopicus</name>
    <dbReference type="NCBI Taxonomy" id="1912"/>
    <lineage>
        <taxon>Bacteria</taxon>
        <taxon>Bacillati</taxon>
        <taxon>Actinomycetota</taxon>
        <taxon>Actinomycetes</taxon>
        <taxon>Kitasatosporales</taxon>
        <taxon>Streptomycetaceae</taxon>
        <taxon>Streptomyces</taxon>
        <taxon>Streptomyces violaceusniger group</taxon>
    </lineage>
</organism>